<dbReference type="PANTHER" id="PTHR30034">
    <property type="entry name" value="FLAGELLAR MOTOR SWITCH PROTEIN FLIM"/>
    <property type="match status" value="1"/>
</dbReference>
<proteinExistence type="inferred from homology"/>
<name>A0A0A2SVG4_9GAMM</name>
<comment type="caution">
    <text evidence="4">The sequence shown here is derived from an EMBL/GenBank/DDBJ whole genome shotgun (WGS) entry which is preliminary data.</text>
</comment>
<reference evidence="4 5" key="1">
    <citation type="submission" date="2014-05" db="EMBL/GenBank/DDBJ databases">
        <authorList>
            <person name="Rizzardi K."/>
            <person name="Winiecka-Krusnell J."/>
            <person name="Ramliden M."/>
            <person name="Alm E."/>
            <person name="Andersson S."/>
            <person name="Byfors S."/>
        </authorList>
    </citation>
    <scope>NUCLEOTIDE SEQUENCE [LARGE SCALE GENOMIC DNA]</scope>
    <source>
        <strain evidence="4 5">LEGN</strain>
    </source>
</reference>
<evidence type="ECO:0000259" key="3">
    <source>
        <dbReference type="Pfam" id="PF01052"/>
    </source>
</evidence>
<dbReference type="STRING" id="1498499.EP47_05020"/>
<dbReference type="EMBL" id="JNCF01000011">
    <property type="protein sequence ID" value="KGP63726.1"/>
    <property type="molecule type" value="Genomic_DNA"/>
</dbReference>
<dbReference type="Pfam" id="PF01052">
    <property type="entry name" value="FliMN_C"/>
    <property type="match status" value="1"/>
</dbReference>
<gene>
    <name evidence="4" type="ORF">EP47_05020</name>
</gene>
<evidence type="ECO:0000313" key="4">
    <source>
        <dbReference type="EMBL" id="KGP63726.1"/>
    </source>
</evidence>
<dbReference type="PRINTS" id="PR00956">
    <property type="entry name" value="FLGMOTORFLIN"/>
</dbReference>
<protein>
    <recommendedName>
        <fullName evidence="3">Flagellar motor switch protein FliN-like C-terminal domain-containing protein</fullName>
    </recommendedName>
</protein>
<dbReference type="Gene3D" id="2.30.330.10">
    <property type="entry name" value="SpoA-like"/>
    <property type="match status" value="1"/>
</dbReference>
<dbReference type="InterPro" id="IPR001172">
    <property type="entry name" value="FliN_T3SS_HrcQb"/>
</dbReference>
<comment type="similarity">
    <text evidence="1">Belongs to the FliN/MopA/SpaO family.</text>
</comment>
<accession>A0A0A2SVG4</accession>
<evidence type="ECO:0000256" key="2">
    <source>
        <dbReference type="SAM" id="MobiDB-lite"/>
    </source>
</evidence>
<organism evidence="4 5">
    <name type="scientific">Legionella norrlandica</name>
    <dbReference type="NCBI Taxonomy" id="1498499"/>
    <lineage>
        <taxon>Bacteria</taxon>
        <taxon>Pseudomonadati</taxon>
        <taxon>Pseudomonadota</taxon>
        <taxon>Gammaproteobacteria</taxon>
        <taxon>Legionellales</taxon>
        <taxon>Legionellaceae</taxon>
        <taxon>Legionella</taxon>
    </lineage>
</organism>
<feature type="region of interest" description="Disordered" evidence="2">
    <location>
        <begin position="1"/>
        <end position="20"/>
    </location>
</feature>
<dbReference type="OrthoDB" id="5660140at2"/>
<dbReference type="InterPro" id="IPR036429">
    <property type="entry name" value="SpoA-like_sf"/>
</dbReference>
<sequence length="90" mass="10045">MFEQSEKPDQVNSSINEAGRDHPLDDIIISLRVELGSAKMKISELMGLGQNSIIQLAQKVTEPLIIYANDKPILRGQIISANGKYHIRIM</sequence>
<dbReference type="AlphaFoldDB" id="A0A0A2SVG4"/>
<dbReference type="GO" id="GO:0009425">
    <property type="term" value="C:bacterial-type flagellum basal body"/>
    <property type="evidence" value="ECO:0007669"/>
    <property type="project" value="InterPro"/>
</dbReference>
<dbReference type="GO" id="GO:0003774">
    <property type="term" value="F:cytoskeletal motor activity"/>
    <property type="evidence" value="ECO:0007669"/>
    <property type="project" value="InterPro"/>
</dbReference>
<dbReference type="Proteomes" id="UP000054422">
    <property type="component" value="Unassembled WGS sequence"/>
</dbReference>
<dbReference type="GO" id="GO:0071978">
    <property type="term" value="P:bacterial-type flagellum-dependent swarming motility"/>
    <property type="evidence" value="ECO:0007669"/>
    <property type="project" value="TreeGrafter"/>
</dbReference>
<keyword evidence="5" id="KW-1185">Reference proteome</keyword>
<dbReference type="RefSeq" id="WP_052117563.1">
    <property type="nucleotide sequence ID" value="NZ_JNCF01000011.1"/>
</dbReference>
<feature type="domain" description="Flagellar motor switch protein FliN-like C-terminal" evidence="3">
    <location>
        <begin position="24"/>
        <end position="89"/>
    </location>
</feature>
<dbReference type="PANTHER" id="PTHR30034:SF6">
    <property type="entry name" value="YOP PROTEINS TRANSLOCATION PROTEIN Q"/>
    <property type="match status" value="1"/>
</dbReference>
<dbReference type="InterPro" id="IPR001543">
    <property type="entry name" value="FliN-like_C"/>
</dbReference>
<evidence type="ECO:0000256" key="1">
    <source>
        <dbReference type="ARBA" id="ARBA00009226"/>
    </source>
</evidence>
<dbReference type="SUPFAM" id="SSF101801">
    <property type="entry name" value="Surface presentation of antigens (SPOA)"/>
    <property type="match status" value="1"/>
</dbReference>
<evidence type="ECO:0000313" key="5">
    <source>
        <dbReference type="Proteomes" id="UP000054422"/>
    </source>
</evidence>
<dbReference type="GO" id="GO:0050918">
    <property type="term" value="P:positive chemotaxis"/>
    <property type="evidence" value="ECO:0007669"/>
    <property type="project" value="TreeGrafter"/>
</dbReference>